<organism evidence="1 2">
    <name type="scientific">Oesophagostomum dentatum</name>
    <name type="common">Nodular worm</name>
    <dbReference type="NCBI Taxonomy" id="61180"/>
    <lineage>
        <taxon>Eukaryota</taxon>
        <taxon>Metazoa</taxon>
        <taxon>Ecdysozoa</taxon>
        <taxon>Nematoda</taxon>
        <taxon>Chromadorea</taxon>
        <taxon>Rhabditida</taxon>
        <taxon>Rhabditina</taxon>
        <taxon>Rhabditomorpha</taxon>
        <taxon>Strongyloidea</taxon>
        <taxon>Strongylidae</taxon>
        <taxon>Oesophagostomum</taxon>
    </lineage>
</organism>
<dbReference type="Proteomes" id="UP000053660">
    <property type="component" value="Unassembled WGS sequence"/>
</dbReference>
<evidence type="ECO:0000313" key="1">
    <source>
        <dbReference type="EMBL" id="KHJ78590.1"/>
    </source>
</evidence>
<feature type="non-terminal residue" evidence="1">
    <location>
        <position position="110"/>
    </location>
</feature>
<protein>
    <submittedName>
        <fullName evidence="1">Uncharacterized protein</fullName>
    </submittedName>
</protein>
<name>A0A0B1S5W1_OESDE</name>
<dbReference type="OrthoDB" id="5812648at2759"/>
<dbReference type="AlphaFoldDB" id="A0A0B1S5W1"/>
<proteinExistence type="predicted"/>
<evidence type="ECO:0000313" key="2">
    <source>
        <dbReference type="Proteomes" id="UP000053660"/>
    </source>
</evidence>
<dbReference type="EMBL" id="KN609624">
    <property type="protein sequence ID" value="KHJ78590.1"/>
    <property type="molecule type" value="Genomic_DNA"/>
</dbReference>
<reference evidence="1 2" key="1">
    <citation type="submission" date="2014-03" db="EMBL/GenBank/DDBJ databases">
        <title>Draft genome of the hookworm Oesophagostomum dentatum.</title>
        <authorList>
            <person name="Mitreva M."/>
        </authorList>
    </citation>
    <scope>NUCLEOTIDE SEQUENCE [LARGE SCALE GENOMIC DNA]</scope>
    <source>
        <strain evidence="1 2">OD-Hann</strain>
    </source>
</reference>
<accession>A0A0B1S5W1</accession>
<sequence length="110" mass="12046">MTDITSKNTKGYLGTACIKVEVEFQFTHILTPSLIGEVEQIRETQQLLEIITSAAMVKNEDHIIFGNKAYERSSKHDAPLPQGKVVKSGLEKNCRAVDSAGEALAMLQIG</sequence>
<keyword evidence="2" id="KW-1185">Reference proteome</keyword>
<gene>
    <name evidence="1" type="ORF">OESDEN_21787</name>
</gene>